<evidence type="ECO:0000256" key="2">
    <source>
        <dbReference type="ARBA" id="ARBA00022737"/>
    </source>
</evidence>
<dbReference type="EMBL" id="DUZY01000001">
    <property type="protein sequence ID" value="DAD20785.1"/>
    <property type="molecule type" value="Genomic_DNA"/>
</dbReference>
<dbReference type="Pfam" id="PF12854">
    <property type="entry name" value="PPR_1"/>
    <property type="match status" value="1"/>
</dbReference>
<feature type="domain" description="DYW" evidence="4">
    <location>
        <begin position="515"/>
        <end position="607"/>
    </location>
</feature>
<dbReference type="InterPro" id="IPR046848">
    <property type="entry name" value="E_motif"/>
</dbReference>
<dbReference type="FunFam" id="1.25.40.10:FF:000470">
    <property type="entry name" value="Pentatricopeptide repeat-containing protein At5g66520"/>
    <property type="match status" value="1"/>
</dbReference>
<comment type="similarity">
    <text evidence="1">Belongs to the PPR family. PCMP-H subfamily.</text>
</comment>
<dbReference type="InterPro" id="IPR002885">
    <property type="entry name" value="PPR_rpt"/>
</dbReference>
<dbReference type="GO" id="GO:0009451">
    <property type="term" value="P:RNA modification"/>
    <property type="evidence" value="ECO:0007669"/>
    <property type="project" value="InterPro"/>
</dbReference>
<keyword evidence="6" id="KW-1185">Reference proteome</keyword>
<dbReference type="FunFam" id="1.25.40.10:FF:000184">
    <property type="entry name" value="Pentatricopeptide repeat-containing protein, chloroplastic"/>
    <property type="match status" value="1"/>
</dbReference>
<dbReference type="InterPro" id="IPR011990">
    <property type="entry name" value="TPR-like_helical_dom_sf"/>
</dbReference>
<dbReference type="Pfam" id="PF20431">
    <property type="entry name" value="E_motif"/>
    <property type="match status" value="1"/>
</dbReference>
<organism evidence="5 6">
    <name type="scientific">Nelumbo nucifera</name>
    <name type="common">Sacred lotus</name>
    <dbReference type="NCBI Taxonomy" id="4432"/>
    <lineage>
        <taxon>Eukaryota</taxon>
        <taxon>Viridiplantae</taxon>
        <taxon>Streptophyta</taxon>
        <taxon>Embryophyta</taxon>
        <taxon>Tracheophyta</taxon>
        <taxon>Spermatophyta</taxon>
        <taxon>Magnoliopsida</taxon>
        <taxon>Proteales</taxon>
        <taxon>Nelumbonaceae</taxon>
        <taxon>Nelumbo</taxon>
    </lineage>
</organism>
<name>A0A822XPY1_NELNU</name>
<feature type="repeat" description="PPR" evidence="3">
    <location>
        <begin position="168"/>
        <end position="202"/>
    </location>
</feature>
<accession>A0A822XPY1</accession>
<keyword evidence="2" id="KW-0677">Repeat</keyword>
<sequence>MTSSLHHLLKKCTNMIQIKQIHAQLTTTGLMLSDVHLQGRFLSLAASLDSGDLHYPALIFSQLHHPNIFFYNTMIRAYSMTVTPLNSISVYTQILQANLLPDIYTFPFLLKACSQGPAFVQGQSVHGQAVKFGLDSYIYVNNALIHFYSITGHIEDARQLFDGAEELDVVSWNSMISSYARIGHIRTAKSLFDQMPDRNTISWSALIAGYVQCGLSREALSHFSRMQAELIKPNEVTLVSVLSACAQLGALEQGKWVHGYLKSNNMEGSVFLGTSLIDMYAKCGEVELAKEVFNGMKAKNLLAWTTMIKGLAMHGRGQVALALYSDMEMAGIVPDDVTFIGVLCACTHSGLVDQGRQIFESMSRNYGILPKIEHYGCMVDLLARCGLLDEAKHMVDNMPMEPDALIWGALMAGCRYYRNVELAEYVGKQLIQLEPDNGGVYVLLANIYAASGRLQDARKVREMMETKGIVKVAGCSVVEIRGTVYQFIVGDTTHPQIREILMKWEEIEKKLELEGYCPNKTEIFLDIDEEDKEEALARHSEKLAIAFALIDNVNGVPIRIVKNLRVCSDCHTVTKLISKIYNREIVVRDRTRFHLFKDGSCTCKDYW</sequence>
<dbReference type="PANTHER" id="PTHR47926">
    <property type="entry name" value="PENTATRICOPEPTIDE REPEAT-CONTAINING PROTEIN"/>
    <property type="match status" value="1"/>
</dbReference>
<evidence type="ECO:0000313" key="5">
    <source>
        <dbReference type="EMBL" id="DAD20785.1"/>
    </source>
</evidence>
<dbReference type="InterPro" id="IPR046960">
    <property type="entry name" value="PPR_At4g14850-like_plant"/>
</dbReference>
<dbReference type="GO" id="GO:0003723">
    <property type="term" value="F:RNA binding"/>
    <property type="evidence" value="ECO:0007669"/>
    <property type="project" value="InterPro"/>
</dbReference>
<dbReference type="Pfam" id="PF13041">
    <property type="entry name" value="PPR_2"/>
    <property type="match status" value="2"/>
</dbReference>
<evidence type="ECO:0000256" key="3">
    <source>
        <dbReference type="PROSITE-ProRule" id="PRU00708"/>
    </source>
</evidence>
<evidence type="ECO:0000256" key="1">
    <source>
        <dbReference type="ARBA" id="ARBA00006643"/>
    </source>
</evidence>
<reference evidence="5 6" key="1">
    <citation type="journal article" date="2020" name="Mol. Biol. Evol.">
        <title>Distinct Expression and Methylation Patterns for Genes with Different Fates following a Single Whole-Genome Duplication in Flowering Plants.</title>
        <authorList>
            <person name="Shi T."/>
            <person name="Rahmani R.S."/>
            <person name="Gugger P.F."/>
            <person name="Wang M."/>
            <person name="Li H."/>
            <person name="Zhang Y."/>
            <person name="Li Z."/>
            <person name="Wang Q."/>
            <person name="Van de Peer Y."/>
            <person name="Marchal K."/>
            <person name="Chen J."/>
        </authorList>
    </citation>
    <scope>NUCLEOTIDE SEQUENCE [LARGE SCALE GENOMIC DNA]</scope>
    <source>
        <tissue evidence="5">Leaf</tissue>
    </source>
</reference>
<feature type="repeat" description="PPR" evidence="3">
    <location>
        <begin position="300"/>
        <end position="334"/>
    </location>
</feature>
<evidence type="ECO:0000259" key="4">
    <source>
        <dbReference type="Pfam" id="PF14432"/>
    </source>
</evidence>
<comment type="caution">
    <text evidence="5">The sequence shown here is derived from an EMBL/GenBank/DDBJ whole genome shotgun (WGS) entry which is preliminary data.</text>
</comment>
<dbReference type="GO" id="GO:0008270">
    <property type="term" value="F:zinc ion binding"/>
    <property type="evidence" value="ECO:0007669"/>
    <property type="project" value="InterPro"/>
</dbReference>
<protein>
    <recommendedName>
        <fullName evidence="4">DYW domain-containing protein</fullName>
    </recommendedName>
</protein>
<dbReference type="Pfam" id="PF14432">
    <property type="entry name" value="DYW_deaminase"/>
    <property type="match status" value="1"/>
</dbReference>
<dbReference type="AlphaFoldDB" id="A0A822XPY1"/>
<dbReference type="Pfam" id="PF01535">
    <property type="entry name" value="PPR"/>
    <property type="match status" value="1"/>
</dbReference>
<proteinExistence type="inferred from homology"/>
<dbReference type="NCBIfam" id="TIGR00756">
    <property type="entry name" value="PPR"/>
    <property type="match status" value="3"/>
</dbReference>
<dbReference type="PROSITE" id="PS51375">
    <property type="entry name" value="PPR"/>
    <property type="match status" value="3"/>
</dbReference>
<dbReference type="SUPFAM" id="SSF48452">
    <property type="entry name" value="TPR-like"/>
    <property type="match status" value="1"/>
</dbReference>
<dbReference type="Gene3D" id="1.25.40.10">
    <property type="entry name" value="Tetratricopeptide repeat domain"/>
    <property type="match status" value="3"/>
</dbReference>
<dbReference type="Proteomes" id="UP000607653">
    <property type="component" value="Unassembled WGS sequence"/>
</dbReference>
<feature type="repeat" description="PPR" evidence="3">
    <location>
        <begin position="437"/>
        <end position="471"/>
    </location>
</feature>
<evidence type="ECO:0000313" key="6">
    <source>
        <dbReference type="Proteomes" id="UP000607653"/>
    </source>
</evidence>
<dbReference type="FunFam" id="1.25.40.10:FF:000333">
    <property type="entry name" value="Pentatricopeptide repeat-containing protein"/>
    <property type="match status" value="1"/>
</dbReference>
<gene>
    <name evidence="5" type="ORF">HUJ06_022248</name>
</gene>
<dbReference type="PANTHER" id="PTHR47926:SF365">
    <property type="entry name" value="DYW DOMAIN-CONTAINING PROTEIN"/>
    <property type="match status" value="1"/>
</dbReference>
<dbReference type="InterPro" id="IPR032867">
    <property type="entry name" value="DYW_dom"/>
</dbReference>